<dbReference type="GO" id="GO:0009103">
    <property type="term" value="P:lipopolysaccharide biosynthetic process"/>
    <property type="evidence" value="ECO:0007669"/>
    <property type="project" value="TreeGrafter"/>
</dbReference>
<evidence type="ECO:0000256" key="1">
    <source>
        <dbReference type="ARBA" id="ARBA00022679"/>
    </source>
</evidence>
<protein>
    <submittedName>
        <fullName evidence="4">Glycosyl transferase</fullName>
    </submittedName>
</protein>
<dbReference type="InterPro" id="IPR028098">
    <property type="entry name" value="Glyco_trans_4-like_N"/>
</dbReference>
<dbReference type="KEGG" id="pphr:APZ00_15525"/>
<name>A0A0U3NAD2_9HYPH</name>
<proteinExistence type="predicted"/>
<reference evidence="4 5" key="1">
    <citation type="submission" date="2015-10" db="EMBL/GenBank/DDBJ databases">
        <title>The world's first case of liver abscess caused by Pannonibacter phragmitetus.</title>
        <authorList>
            <person name="Ming D."/>
            <person name="Wang M."/>
            <person name="Zhou Y."/>
            <person name="Jiang T."/>
            <person name="Hu S."/>
        </authorList>
    </citation>
    <scope>NUCLEOTIDE SEQUENCE [LARGE SCALE GENOMIC DNA]</scope>
    <source>
        <strain evidence="4 5">31801</strain>
    </source>
</reference>
<dbReference type="InterPro" id="IPR023986">
    <property type="entry name" value="GlycosylTfrase_MSMEG0565"/>
</dbReference>
<dbReference type="NCBIfam" id="TIGR04047">
    <property type="entry name" value="MSMEG_0565_glyc"/>
    <property type="match status" value="1"/>
</dbReference>
<dbReference type="Proteomes" id="UP000064921">
    <property type="component" value="Chromosome"/>
</dbReference>
<evidence type="ECO:0000313" key="5">
    <source>
        <dbReference type="Proteomes" id="UP000064921"/>
    </source>
</evidence>
<dbReference type="Gene3D" id="3.40.50.2000">
    <property type="entry name" value="Glycogen Phosphorylase B"/>
    <property type="match status" value="2"/>
</dbReference>
<organism evidence="4 5">
    <name type="scientific">Pannonibacter phragmitetus</name>
    <dbReference type="NCBI Taxonomy" id="121719"/>
    <lineage>
        <taxon>Bacteria</taxon>
        <taxon>Pseudomonadati</taxon>
        <taxon>Pseudomonadota</taxon>
        <taxon>Alphaproteobacteria</taxon>
        <taxon>Hyphomicrobiales</taxon>
        <taxon>Stappiaceae</taxon>
        <taxon>Pannonibacter</taxon>
    </lineage>
</organism>
<evidence type="ECO:0000313" key="4">
    <source>
        <dbReference type="EMBL" id="ALV28299.1"/>
    </source>
</evidence>
<dbReference type="STRING" id="121719.APZ00_15525"/>
<dbReference type="Pfam" id="PF13439">
    <property type="entry name" value="Glyco_transf_4"/>
    <property type="match status" value="1"/>
</dbReference>
<evidence type="ECO:0000259" key="2">
    <source>
        <dbReference type="Pfam" id="PF00534"/>
    </source>
</evidence>
<keyword evidence="1 4" id="KW-0808">Transferase</keyword>
<dbReference type="CDD" id="cd03801">
    <property type="entry name" value="GT4_PimA-like"/>
    <property type="match status" value="1"/>
</dbReference>
<dbReference type="PANTHER" id="PTHR46401:SF2">
    <property type="entry name" value="GLYCOSYLTRANSFERASE WBBK-RELATED"/>
    <property type="match status" value="1"/>
</dbReference>
<evidence type="ECO:0000259" key="3">
    <source>
        <dbReference type="Pfam" id="PF13439"/>
    </source>
</evidence>
<dbReference type="EMBL" id="CP013068">
    <property type="protein sequence ID" value="ALV28299.1"/>
    <property type="molecule type" value="Genomic_DNA"/>
</dbReference>
<accession>A0A0U3NAD2</accession>
<dbReference type="Pfam" id="PF00534">
    <property type="entry name" value="Glycos_transf_1"/>
    <property type="match status" value="1"/>
</dbReference>
<dbReference type="AlphaFoldDB" id="A0A0U3NAD2"/>
<gene>
    <name evidence="4" type="ORF">APZ00_15525</name>
</gene>
<keyword evidence="5" id="KW-1185">Reference proteome</keyword>
<feature type="domain" description="Glycosyltransferase subfamily 4-like N-terminal" evidence="3">
    <location>
        <begin position="17"/>
        <end position="176"/>
    </location>
</feature>
<dbReference type="SUPFAM" id="SSF53756">
    <property type="entry name" value="UDP-Glycosyltransferase/glycogen phosphorylase"/>
    <property type="match status" value="1"/>
</dbReference>
<feature type="domain" description="Glycosyl transferase family 1" evidence="2">
    <location>
        <begin position="194"/>
        <end position="346"/>
    </location>
</feature>
<dbReference type="RefSeq" id="WP_058899484.1">
    <property type="nucleotide sequence ID" value="NZ_CP013068.1"/>
</dbReference>
<sequence length="389" mass="40828">MSRSLRIAMLTHSTNPRGGVVHAMQVSEALAALGHQVTLFAPDASGKGFFRQPKVRAEAFAVPQAPAGMTDMVEQRIRDYTAFFRQRGTDGFDLFHAHDGISGNALADLAACGQIAGFLRTVHHLDEFADPRLMALQARSIAAADALFTVSRHWTDDLARRGLSATCTGNGVDCQRFRPGRAADDGAGLAARLGVSGGGPVFLAIGGVEARKNTLNILLAFAEARAVLPAARLVIAGGVSLLDHHDYQAAFKAALAARPELSGAVHMIGAVADEDMPQLYRMADALVFASVKEGFGLAVLEAMASGLPVVLSAISPFTEYVPEAAALWCDPHSPSSIAGAMLTALRPEVAAHCTAAGFTVAAAHDWHRAAVAHLPVYLASLAEREPANA</sequence>
<dbReference type="InterPro" id="IPR001296">
    <property type="entry name" value="Glyco_trans_1"/>
</dbReference>
<dbReference type="GO" id="GO:0016757">
    <property type="term" value="F:glycosyltransferase activity"/>
    <property type="evidence" value="ECO:0007669"/>
    <property type="project" value="InterPro"/>
</dbReference>
<dbReference type="PANTHER" id="PTHR46401">
    <property type="entry name" value="GLYCOSYLTRANSFERASE WBBK-RELATED"/>
    <property type="match status" value="1"/>
</dbReference>